<feature type="transmembrane region" description="Helical" evidence="1">
    <location>
        <begin position="12"/>
        <end position="30"/>
    </location>
</feature>
<sequence length="277" mass="30431">MIGRITGAALRGILVALVVVIPALYLPSTAATSTEIVVLLAILGFVMTFSEYSAAFPSFIEFRDAPPLNRMRFIALMTMITCLTLIVKHNYEPTNVTALFSGLGLLIARLADFPYSPVRLVVLMLPVGATPELIQNVRIAAAVTYVIALITVLAFWFAVRVRGWPAGNGAFNVWINLPLFDPTTGGDVVARMQRDGRFNMILGVLLPFFIPAIVKMAADLINPISLQSPQTLIWTMSAWAFLPASMIMRGLAMMRIAEMIEEKRRRAYLNAEAIQTA</sequence>
<feature type="transmembrane region" description="Helical" evidence="1">
    <location>
        <begin position="36"/>
        <end position="60"/>
    </location>
</feature>
<organism evidence="2">
    <name type="scientific">Ruegeria sp. PrR005</name>
    <dbReference type="NCBI Taxonomy" id="2706882"/>
    <lineage>
        <taxon>Bacteria</taxon>
        <taxon>Pseudomonadati</taxon>
        <taxon>Pseudomonadota</taxon>
        <taxon>Alphaproteobacteria</taxon>
        <taxon>Rhodobacterales</taxon>
        <taxon>Roseobacteraceae</taxon>
        <taxon>Ruegeria</taxon>
    </lineage>
</organism>
<gene>
    <name evidence="2" type="ORF">G0P99_12585</name>
</gene>
<keyword evidence="1" id="KW-0472">Membrane</keyword>
<evidence type="ECO:0000256" key="1">
    <source>
        <dbReference type="SAM" id="Phobius"/>
    </source>
</evidence>
<comment type="caution">
    <text evidence="2">The sequence shown here is derived from an EMBL/GenBank/DDBJ whole genome shotgun (WGS) entry which is preliminary data.</text>
</comment>
<keyword evidence="1" id="KW-1133">Transmembrane helix</keyword>
<accession>A0A6B2NV69</accession>
<proteinExistence type="predicted"/>
<evidence type="ECO:0000313" key="2">
    <source>
        <dbReference type="EMBL" id="NDW45795.1"/>
    </source>
</evidence>
<name>A0A6B2NV69_9RHOB</name>
<dbReference type="AlphaFoldDB" id="A0A6B2NV69"/>
<dbReference type="EMBL" id="JAAGOX010000022">
    <property type="protein sequence ID" value="NDW45795.1"/>
    <property type="molecule type" value="Genomic_DNA"/>
</dbReference>
<feature type="transmembrane region" description="Helical" evidence="1">
    <location>
        <begin position="72"/>
        <end position="91"/>
    </location>
</feature>
<keyword evidence="1" id="KW-0812">Transmembrane</keyword>
<protein>
    <submittedName>
        <fullName evidence="2">Uncharacterized protein</fullName>
    </submittedName>
</protein>
<dbReference type="RefSeq" id="WP_164130290.1">
    <property type="nucleotide sequence ID" value="NZ_JAAGOX010000022.1"/>
</dbReference>
<feature type="transmembrane region" description="Helical" evidence="1">
    <location>
        <begin position="238"/>
        <end position="257"/>
    </location>
</feature>
<feature type="transmembrane region" description="Helical" evidence="1">
    <location>
        <begin position="139"/>
        <end position="159"/>
    </location>
</feature>
<feature type="transmembrane region" description="Helical" evidence="1">
    <location>
        <begin position="200"/>
        <end position="218"/>
    </location>
</feature>
<reference evidence="2" key="1">
    <citation type="submission" date="2020-02" db="EMBL/GenBank/DDBJ databases">
        <title>Delineation of the pyrene-degrading pathway in Roseobacter clade bacteria by genomic analysis.</title>
        <authorList>
            <person name="Zhou H."/>
            <person name="Wang H."/>
        </authorList>
    </citation>
    <scope>NUCLEOTIDE SEQUENCE</scope>
    <source>
        <strain evidence="2">PrR005</strain>
    </source>
</reference>